<sequence length="321" mass="35900">MASEVFCKVGDGEENMMKKETLVLNQMSEPFLNPKSMNRMVATKGLPLSSRGSLITFMKEDTINLPNRPKAMPGEESECSSDDTSISPVSSTLLNPIKLAVTQPNSSFFAGLLEGELNKLSITSVAKNPEKEDLAFCPRQTKSQIAPEGLLDLDNPELDTDTSSTSSKSSVVTDVPETPFICEHTVSDYTAVISWTYAMSRQPVSFYQVLLQEMAKKKDNEFPKTKNCPWIFHKILGTTVKLMELKPNTSYCLIVRAVNTAGAGKWCKPYKFATVANDLTSFPENNPIQITVRRKESQRKTVTMRQAEMRRLEDLENLFPY</sequence>
<protein>
    <submittedName>
        <fullName evidence="3">Fibronectin type III domain containing 8</fullName>
    </submittedName>
</protein>
<organism evidence="3 4">
    <name type="scientific">Myotis myotis</name>
    <name type="common">Greater mouse-eared bat</name>
    <name type="synonym">Vespertilio myotis</name>
    <dbReference type="NCBI Taxonomy" id="51298"/>
    <lineage>
        <taxon>Eukaryota</taxon>
        <taxon>Metazoa</taxon>
        <taxon>Chordata</taxon>
        <taxon>Craniata</taxon>
        <taxon>Vertebrata</taxon>
        <taxon>Euteleostomi</taxon>
        <taxon>Mammalia</taxon>
        <taxon>Eutheria</taxon>
        <taxon>Laurasiatheria</taxon>
        <taxon>Chiroptera</taxon>
        <taxon>Yangochiroptera</taxon>
        <taxon>Vespertilionidae</taxon>
        <taxon>Myotis</taxon>
    </lineage>
</organism>
<dbReference type="Proteomes" id="UP000527355">
    <property type="component" value="Unassembled WGS sequence"/>
</dbReference>
<dbReference type="VEuPathDB" id="HostDB:GeneID_118672207"/>
<dbReference type="InterPro" id="IPR013783">
    <property type="entry name" value="Ig-like_fold"/>
</dbReference>
<feature type="region of interest" description="Disordered" evidence="1">
    <location>
        <begin position="147"/>
        <end position="171"/>
    </location>
</feature>
<dbReference type="GO" id="GO:0005634">
    <property type="term" value="C:nucleus"/>
    <property type="evidence" value="ECO:0007669"/>
    <property type="project" value="TreeGrafter"/>
</dbReference>
<dbReference type="InterPro" id="IPR003961">
    <property type="entry name" value="FN3_dom"/>
</dbReference>
<dbReference type="CDD" id="cd00063">
    <property type="entry name" value="FN3"/>
    <property type="match status" value="1"/>
</dbReference>
<dbReference type="SMART" id="SM00060">
    <property type="entry name" value="FN3"/>
    <property type="match status" value="1"/>
</dbReference>
<feature type="region of interest" description="Disordered" evidence="1">
    <location>
        <begin position="65"/>
        <end position="87"/>
    </location>
</feature>
<feature type="domain" description="Fibronectin type-III" evidence="2">
    <location>
        <begin position="175"/>
        <end position="278"/>
    </location>
</feature>
<dbReference type="PANTHER" id="PTHR32430:SF1">
    <property type="entry name" value="FIBRONECTIN TYPE III DOMAIN-CONTAINING PROTEIN 8"/>
    <property type="match status" value="1"/>
</dbReference>
<dbReference type="InterPro" id="IPR036116">
    <property type="entry name" value="FN3_sf"/>
</dbReference>
<dbReference type="PANTHER" id="PTHR32430">
    <property type="entry name" value="FIBRONECTIN TYPE III DOMAIN-CONTAINING PROTEIN 8"/>
    <property type="match status" value="1"/>
</dbReference>
<gene>
    <name evidence="3" type="ORF">mMyoMyo1_005251</name>
</gene>
<feature type="compositionally biased region" description="Low complexity" evidence="1">
    <location>
        <begin position="161"/>
        <end position="171"/>
    </location>
</feature>
<name>A0A7J7T4M5_MYOMY</name>
<dbReference type="AlphaFoldDB" id="A0A7J7T4M5"/>
<comment type="caution">
    <text evidence="3">The sequence shown here is derived from an EMBL/GenBank/DDBJ whole genome shotgun (WGS) entry which is preliminary data.</text>
</comment>
<dbReference type="Gene3D" id="2.60.40.10">
    <property type="entry name" value="Immunoglobulins"/>
    <property type="match status" value="1"/>
</dbReference>
<dbReference type="Pfam" id="PF00041">
    <property type="entry name" value="fn3"/>
    <property type="match status" value="1"/>
</dbReference>
<evidence type="ECO:0000259" key="2">
    <source>
        <dbReference type="PROSITE" id="PS50853"/>
    </source>
</evidence>
<proteinExistence type="predicted"/>
<accession>A0A7J7T4M5</accession>
<keyword evidence="4" id="KW-1185">Reference proteome</keyword>
<dbReference type="OrthoDB" id="9448151at2759"/>
<dbReference type="SUPFAM" id="SSF49265">
    <property type="entry name" value="Fibronectin type III"/>
    <property type="match status" value="1"/>
</dbReference>
<evidence type="ECO:0000256" key="1">
    <source>
        <dbReference type="SAM" id="MobiDB-lite"/>
    </source>
</evidence>
<dbReference type="PROSITE" id="PS50853">
    <property type="entry name" value="FN3"/>
    <property type="match status" value="1"/>
</dbReference>
<dbReference type="EMBL" id="JABWUV010000017">
    <property type="protein sequence ID" value="KAF6295648.1"/>
    <property type="molecule type" value="Genomic_DNA"/>
</dbReference>
<evidence type="ECO:0000313" key="3">
    <source>
        <dbReference type="EMBL" id="KAF6295648.1"/>
    </source>
</evidence>
<reference evidence="3 4" key="1">
    <citation type="journal article" date="2020" name="Nature">
        <title>Six reference-quality genomes reveal evolution of bat adaptations.</title>
        <authorList>
            <person name="Jebb D."/>
            <person name="Huang Z."/>
            <person name="Pippel M."/>
            <person name="Hughes G.M."/>
            <person name="Lavrichenko K."/>
            <person name="Devanna P."/>
            <person name="Winkler S."/>
            <person name="Jermiin L.S."/>
            <person name="Skirmuntt E.C."/>
            <person name="Katzourakis A."/>
            <person name="Burkitt-Gray L."/>
            <person name="Ray D.A."/>
            <person name="Sullivan K.A.M."/>
            <person name="Roscito J.G."/>
            <person name="Kirilenko B.M."/>
            <person name="Davalos L.M."/>
            <person name="Corthals A.P."/>
            <person name="Power M.L."/>
            <person name="Jones G."/>
            <person name="Ransome R.D."/>
            <person name="Dechmann D.K.N."/>
            <person name="Locatelli A.G."/>
            <person name="Puechmaille S.J."/>
            <person name="Fedrigo O."/>
            <person name="Jarvis E.D."/>
            <person name="Hiller M."/>
            <person name="Vernes S.C."/>
            <person name="Myers E.W."/>
            <person name="Teeling E.C."/>
        </authorList>
    </citation>
    <scope>NUCLEOTIDE SEQUENCE [LARGE SCALE GENOMIC DNA]</scope>
    <source>
        <strain evidence="3">MMyoMyo1</strain>
        <tissue evidence="3">Flight muscle</tissue>
    </source>
</reference>
<evidence type="ECO:0000313" key="4">
    <source>
        <dbReference type="Proteomes" id="UP000527355"/>
    </source>
</evidence>